<dbReference type="Proteomes" id="UP001569904">
    <property type="component" value="Unassembled WGS sequence"/>
</dbReference>
<evidence type="ECO:0000313" key="4">
    <source>
        <dbReference type="Proteomes" id="UP001569904"/>
    </source>
</evidence>
<evidence type="ECO:0000259" key="2">
    <source>
        <dbReference type="Pfam" id="PF25835"/>
    </source>
</evidence>
<feature type="compositionally biased region" description="Basic and acidic residues" evidence="1">
    <location>
        <begin position="1"/>
        <end position="13"/>
    </location>
</feature>
<feature type="region of interest" description="Disordered" evidence="1">
    <location>
        <begin position="424"/>
        <end position="452"/>
    </location>
</feature>
<gene>
    <name evidence="3" type="ORF">SM436_03500</name>
</gene>
<proteinExistence type="predicted"/>
<protein>
    <recommendedName>
        <fullName evidence="2">SaeA fourth Fn3-like domain-containing protein</fullName>
    </recommendedName>
</protein>
<sequence length="907" mass="96851">MAFDDDYRREVLEPARAAGDQPPEDLRVRYALAGPPSSGPHPPPLDGLTGPAVAARVKQVRQCWRRARGQLKYRKLIDRLEAEHRELAPLFSAAERGDLRPLEHRLRGGRERSERRRGQARARLADAAGTLRMAAPAEVEGIARAAGVTRAELAELAAADGIEIREPDPLPSAAPYPAYRKVRESLDVLGKRHLADFLFGSLPTGPIRLLDGFAAPGGDLRLDGAAVAAAGAEWARRSRDTSTTHAATILAALRSGTDPDALLLFDVVDRLRERLRQRASERALLRHAVEDLGVEQGDARRLVFAVVRETGPGGGLAGRLRALLDAGDVYAAAELADAAQIPHPSPRGEPPEDEVLAAEARHRLDTALRLRETATAEPDPDRAFRLLADALRLVRDLPGAERHQRRLPPRPVPSLRADVDLAPAVRPGRGVGGATGQGDHAAGDAGGAGAGHAADGAAVRLSWEGSPSTAGEIGYHVVRRIGRAPRDVRDGETVGGELDERPPVNVPLYYGVFAVRGEGVAAPAVVGPVVVRPEPGDVELIAGDGQVTGRWRCPAEAARVVVLRDGRAVQAGRDGFRERVPNGRTHHYLIRAVYLDESGRELATDGVRASATPSAPPEPVYELSAETDASDPGLVRVRFDRPGTGAVELVLSDGPPPWPRSAVVPLEEVRRETRRLACAPAPGGLEVRPGSSGWLLAVTVAEGSAAVGAYHRHVNLPPPRRLVAERRGDYVHVGFDWPADVTEVDLGYRVAGVPRAEVVTRASYDTQGGVRLPVPEDAPVVLSVAAAGTVGGARVTGPPVTAEVAARAIVRYDVLRSGPPWRRSLTIRLTSSRPLRVARLSLVLRSGRVMPHRPGDGDTLGAWDQVPVPGELSLAAPDASGPYWLRCFAEDDGVELSDPPVRRLQVT</sequence>
<evidence type="ECO:0000313" key="3">
    <source>
        <dbReference type="EMBL" id="MFA1552752.1"/>
    </source>
</evidence>
<dbReference type="Pfam" id="PF25835">
    <property type="entry name" value="Fn3_SaeA_5th"/>
    <property type="match status" value="1"/>
</dbReference>
<dbReference type="InterPro" id="IPR058694">
    <property type="entry name" value="Fn3_SaeA_4th"/>
</dbReference>
<name>A0ABV4QQ70_9ACTN</name>
<dbReference type="EMBL" id="JAXCEH010000002">
    <property type="protein sequence ID" value="MFA1552752.1"/>
    <property type="molecule type" value="Genomic_DNA"/>
</dbReference>
<evidence type="ECO:0000256" key="1">
    <source>
        <dbReference type="SAM" id="MobiDB-lite"/>
    </source>
</evidence>
<feature type="region of interest" description="Disordered" evidence="1">
    <location>
        <begin position="1"/>
        <end position="24"/>
    </location>
</feature>
<feature type="domain" description="SaeA fourth Fn3-like" evidence="2">
    <location>
        <begin position="726"/>
        <end position="802"/>
    </location>
</feature>
<accession>A0ABV4QQ70</accession>
<dbReference type="RefSeq" id="WP_371939040.1">
    <property type="nucleotide sequence ID" value="NZ_JAXCEH010000002.1"/>
</dbReference>
<reference evidence="3 4" key="1">
    <citation type="submission" date="2023-11" db="EMBL/GenBank/DDBJ databases">
        <title>Actinomadura monticuli sp. nov., isolated from volcanic ash.</title>
        <authorList>
            <person name="Lee S.D."/>
            <person name="Yang H."/>
            <person name="Kim I.S."/>
        </authorList>
    </citation>
    <scope>NUCLEOTIDE SEQUENCE [LARGE SCALE GENOMIC DNA]</scope>
    <source>
        <strain evidence="3 4">DSM 45346</strain>
    </source>
</reference>
<comment type="caution">
    <text evidence="3">The sequence shown here is derived from an EMBL/GenBank/DDBJ whole genome shotgun (WGS) entry which is preliminary data.</text>
</comment>
<organism evidence="3 4">
    <name type="scientific">Actinomadura chokoriensis</name>
    <dbReference type="NCBI Taxonomy" id="454156"/>
    <lineage>
        <taxon>Bacteria</taxon>
        <taxon>Bacillati</taxon>
        <taxon>Actinomycetota</taxon>
        <taxon>Actinomycetes</taxon>
        <taxon>Streptosporangiales</taxon>
        <taxon>Thermomonosporaceae</taxon>
        <taxon>Actinomadura</taxon>
    </lineage>
</organism>
<keyword evidence="4" id="KW-1185">Reference proteome</keyword>